<gene>
    <name evidence="1" type="ORF">LTR37_007678</name>
</gene>
<name>A0ACC3NCU8_9PEZI</name>
<sequence length="184" mass="20851">MSMANSHHEIAKTRYSLLKDRTQAFCSAFLDLPNNPPEKILSEHFTKNEPKITEHGPEWTNKRLPFLGRTFSGKDECLKYFSLLSETLEFIPNKTTFPGRDGIIVDDRASVRALSIEGKGRDGRGVVSVVGQAEFKAVKTGRSWEEKFIYRLSEFDEDGMIGHWEIWADPLSAWVAVGDGEQDE</sequence>
<dbReference type="EMBL" id="JAUTXU010000054">
    <property type="protein sequence ID" value="KAK3714698.1"/>
    <property type="molecule type" value="Genomic_DNA"/>
</dbReference>
<protein>
    <submittedName>
        <fullName evidence="1">Uncharacterized protein</fullName>
    </submittedName>
</protein>
<organism evidence="1 2">
    <name type="scientific">Vermiconidia calcicola</name>
    <dbReference type="NCBI Taxonomy" id="1690605"/>
    <lineage>
        <taxon>Eukaryota</taxon>
        <taxon>Fungi</taxon>
        <taxon>Dikarya</taxon>
        <taxon>Ascomycota</taxon>
        <taxon>Pezizomycotina</taxon>
        <taxon>Dothideomycetes</taxon>
        <taxon>Dothideomycetidae</taxon>
        <taxon>Mycosphaerellales</taxon>
        <taxon>Extremaceae</taxon>
        <taxon>Vermiconidia</taxon>
    </lineage>
</organism>
<comment type="caution">
    <text evidence="1">The sequence shown here is derived from an EMBL/GenBank/DDBJ whole genome shotgun (WGS) entry which is preliminary data.</text>
</comment>
<keyword evidence="2" id="KW-1185">Reference proteome</keyword>
<evidence type="ECO:0000313" key="2">
    <source>
        <dbReference type="Proteomes" id="UP001281147"/>
    </source>
</evidence>
<evidence type="ECO:0000313" key="1">
    <source>
        <dbReference type="EMBL" id="KAK3714698.1"/>
    </source>
</evidence>
<dbReference type="Proteomes" id="UP001281147">
    <property type="component" value="Unassembled WGS sequence"/>
</dbReference>
<reference evidence="1" key="1">
    <citation type="submission" date="2023-07" db="EMBL/GenBank/DDBJ databases">
        <title>Black Yeasts Isolated from many extreme environments.</title>
        <authorList>
            <person name="Coleine C."/>
            <person name="Stajich J.E."/>
            <person name="Selbmann L."/>
        </authorList>
    </citation>
    <scope>NUCLEOTIDE SEQUENCE</scope>
    <source>
        <strain evidence="1">CCFEE 5714</strain>
    </source>
</reference>
<proteinExistence type="predicted"/>
<accession>A0ACC3NCU8</accession>